<evidence type="ECO:0000259" key="5">
    <source>
        <dbReference type="PROSITE" id="PS50045"/>
    </source>
</evidence>
<dbReference type="InterPro" id="IPR036634">
    <property type="entry name" value="PRD_sf"/>
</dbReference>
<keyword evidence="1" id="KW-0808">Transferase</keyword>
<dbReference type="GO" id="GO:0006355">
    <property type="term" value="P:regulation of DNA-templated transcription"/>
    <property type="evidence" value="ECO:0007669"/>
    <property type="project" value="InterPro"/>
</dbReference>
<dbReference type="Pfam" id="PF00158">
    <property type="entry name" value="Sigma54_activat"/>
    <property type="match status" value="1"/>
</dbReference>
<dbReference type="SUPFAM" id="SSF46785">
    <property type="entry name" value="Winged helix' DNA-binding domain"/>
    <property type="match status" value="1"/>
</dbReference>
<dbReference type="Gene3D" id="3.40.50.510">
    <property type="entry name" value="Phosphotransferase system, mannose-type IIA component"/>
    <property type="match status" value="1"/>
</dbReference>
<keyword evidence="4" id="KW-0238">DNA-binding</keyword>
<dbReference type="GO" id="GO:0005524">
    <property type="term" value="F:ATP binding"/>
    <property type="evidence" value="ECO:0007669"/>
    <property type="project" value="UniProtKB-KW"/>
</dbReference>
<reference evidence="8" key="2">
    <citation type="submission" date="2021-04" db="EMBL/GenBank/DDBJ databases">
        <authorList>
            <person name="Gilroy R."/>
        </authorList>
    </citation>
    <scope>NUCLEOTIDE SEQUENCE</scope>
    <source>
        <strain evidence="8">ChiHjej12B11-14209</strain>
    </source>
</reference>
<dbReference type="InterPro" id="IPR025662">
    <property type="entry name" value="Sigma_54_int_dom_ATP-bd_1"/>
</dbReference>
<dbReference type="SUPFAM" id="SSF52540">
    <property type="entry name" value="P-loop containing nucleoside triphosphate hydrolases"/>
    <property type="match status" value="1"/>
</dbReference>
<organism evidence="8 9">
    <name type="scientific">Candidatus Olsenella pullistercoris</name>
    <dbReference type="NCBI Taxonomy" id="2838712"/>
    <lineage>
        <taxon>Bacteria</taxon>
        <taxon>Bacillati</taxon>
        <taxon>Actinomycetota</taxon>
        <taxon>Coriobacteriia</taxon>
        <taxon>Coriobacteriales</taxon>
        <taxon>Atopobiaceae</taxon>
        <taxon>Olsenella</taxon>
    </lineage>
</organism>
<dbReference type="Gene3D" id="1.10.1790.10">
    <property type="entry name" value="PRD domain"/>
    <property type="match status" value="1"/>
</dbReference>
<dbReference type="InterPro" id="IPR011608">
    <property type="entry name" value="PRD"/>
</dbReference>
<dbReference type="PROSITE" id="PS00675">
    <property type="entry name" value="SIGMA54_INTERACT_1"/>
    <property type="match status" value="1"/>
</dbReference>
<evidence type="ECO:0000313" key="9">
    <source>
        <dbReference type="Proteomes" id="UP000824062"/>
    </source>
</evidence>
<dbReference type="Gene3D" id="1.10.8.60">
    <property type="match status" value="1"/>
</dbReference>
<accession>A0A9D2EWX5</accession>
<evidence type="ECO:0000256" key="2">
    <source>
        <dbReference type="ARBA" id="ARBA00022741"/>
    </source>
</evidence>
<keyword evidence="3" id="KW-0067">ATP-binding</keyword>
<keyword evidence="2" id="KW-0547">Nucleotide-binding</keyword>
<evidence type="ECO:0000259" key="6">
    <source>
        <dbReference type="PROSITE" id="PS51096"/>
    </source>
</evidence>
<evidence type="ECO:0000256" key="1">
    <source>
        <dbReference type="ARBA" id="ARBA00022679"/>
    </source>
</evidence>
<dbReference type="PANTHER" id="PTHR32071">
    <property type="entry name" value="TRANSCRIPTIONAL REGULATORY PROTEIN"/>
    <property type="match status" value="1"/>
</dbReference>
<dbReference type="InterPro" id="IPR027417">
    <property type="entry name" value="P-loop_NTPase"/>
</dbReference>
<evidence type="ECO:0000313" key="8">
    <source>
        <dbReference type="EMBL" id="HIZ45478.1"/>
    </source>
</evidence>
<evidence type="ECO:0000259" key="7">
    <source>
        <dbReference type="PROSITE" id="PS51372"/>
    </source>
</evidence>
<dbReference type="SMART" id="SM00382">
    <property type="entry name" value="AAA"/>
    <property type="match status" value="1"/>
</dbReference>
<dbReference type="Pfam" id="PF00874">
    <property type="entry name" value="PRD"/>
    <property type="match status" value="1"/>
</dbReference>
<dbReference type="GO" id="GO:0003677">
    <property type="term" value="F:DNA binding"/>
    <property type="evidence" value="ECO:0007669"/>
    <property type="project" value="UniProtKB-KW"/>
</dbReference>
<dbReference type="InterPro" id="IPR002078">
    <property type="entry name" value="Sigma_54_int"/>
</dbReference>
<dbReference type="Proteomes" id="UP000824062">
    <property type="component" value="Unassembled WGS sequence"/>
</dbReference>
<gene>
    <name evidence="8" type="ORF">IAA19_00420</name>
</gene>
<dbReference type="InterPro" id="IPR003593">
    <property type="entry name" value="AAA+_ATPase"/>
</dbReference>
<protein>
    <submittedName>
        <fullName evidence="8">Sigma 54-interacting transcriptional regulator</fullName>
    </submittedName>
</protein>
<dbReference type="PROSITE" id="PS51096">
    <property type="entry name" value="PTS_EIIA_TYPE_4"/>
    <property type="match status" value="1"/>
</dbReference>
<reference evidence="8" key="1">
    <citation type="journal article" date="2021" name="PeerJ">
        <title>Extensive microbial diversity within the chicken gut microbiome revealed by metagenomics and culture.</title>
        <authorList>
            <person name="Gilroy R."/>
            <person name="Ravi A."/>
            <person name="Getino M."/>
            <person name="Pursley I."/>
            <person name="Horton D.L."/>
            <person name="Alikhan N.F."/>
            <person name="Baker D."/>
            <person name="Gharbi K."/>
            <person name="Hall N."/>
            <person name="Watson M."/>
            <person name="Adriaenssens E.M."/>
            <person name="Foster-Nyarko E."/>
            <person name="Jarju S."/>
            <person name="Secka A."/>
            <person name="Antonio M."/>
            <person name="Oren A."/>
            <person name="Chaudhuri R.R."/>
            <person name="La Ragione R."/>
            <person name="Hildebrand F."/>
            <person name="Pallen M.J."/>
        </authorList>
    </citation>
    <scope>NUCLEOTIDE SEQUENCE</scope>
    <source>
        <strain evidence="8">ChiHjej12B11-14209</strain>
    </source>
</reference>
<dbReference type="InterPro" id="IPR036390">
    <property type="entry name" value="WH_DNA-bd_sf"/>
</dbReference>
<evidence type="ECO:0000256" key="4">
    <source>
        <dbReference type="ARBA" id="ARBA00023125"/>
    </source>
</evidence>
<proteinExistence type="predicted"/>
<dbReference type="AlphaFoldDB" id="A0A9D2EWX5"/>
<dbReference type="InterPro" id="IPR036662">
    <property type="entry name" value="PTS_EIIA_man-typ_sf"/>
</dbReference>
<dbReference type="SUPFAM" id="SSF53062">
    <property type="entry name" value="PTS system fructose IIA component-like"/>
    <property type="match status" value="1"/>
</dbReference>
<comment type="caution">
    <text evidence="8">The sequence shown here is derived from an EMBL/GenBank/DDBJ whole genome shotgun (WGS) entry which is preliminary data.</text>
</comment>
<name>A0A9D2EWX5_9ACTN</name>
<feature type="domain" description="PTS EIIA type-4" evidence="6">
    <location>
        <begin position="545"/>
        <end position="680"/>
    </location>
</feature>
<dbReference type="InterPro" id="IPR004701">
    <property type="entry name" value="PTS_EIIA_man-typ"/>
</dbReference>
<dbReference type="SUPFAM" id="SSF63520">
    <property type="entry name" value="PTS-regulatory domain, PRD"/>
    <property type="match status" value="1"/>
</dbReference>
<dbReference type="CDD" id="cd00009">
    <property type="entry name" value="AAA"/>
    <property type="match status" value="1"/>
</dbReference>
<feature type="domain" description="Sigma-54 factor interaction" evidence="5">
    <location>
        <begin position="108"/>
        <end position="332"/>
    </location>
</feature>
<dbReference type="PROSITE" id="PS51372">
    <property type="entry name" value="PRD_2"/>
    <property type="match status" value="1"/>
</dbReference>
<dbReference type="GO" id="GO:0016740">
    <property type="term" value="F:transferase activity"/>
    <property type="evidence" value="ECO:0007669"/>
    <property type="project" value="UniProtKB-KW"/>
</dbReference>
<sequence length="915" mass="100534">MATGETKTELIEYLDRMTREVSVDSFPRFSTATIASELNISRNLASQYLNDFVREGVVVKVGARPVLYFHRAGFERYFQRQLKKGEYASFEELFDELGIHDEPNFERAIGHDRSLGPCVTQLKAAVKYPPSGLPVLMVGESGTGKTTLARLAHFYGIDEGVIDAAAKFAPVDCSLYVSDDEGFRRAFIGDGSAPGLASREDGGVVYLKHLERLPHASQEVVISWLHSLDSMTRGGLSGAARTPRLIVSVPPDADPELRERLAHLIPIVVSVPALRDRTEDERTDLIMHFLRFEGRRVGANVAISRGALRHLMEADFRDNIDGLRACIRNCCAESYLDHSGERLIIRNWSLPSSVLGSSAAQEDDDKLVSGDKVDRSGSYVGDRLLRYFSEVESAWEAYRSGESQFKDFVSSATATMELYQDFLSFERHVTGARVATYESVLSGVVEAVNSSYNIEISRKCARVLAQSLSLRVWDGVGGASWRQQESGTFSAMYETLVRAYKVAAAVTAQVEAGVRSALGLELDAASRVMLFLEINEVVESSEGRSCLGVVICHGYSTATSIADAANRLLHRRVYEAVDLTYDDSLQDLVAPLGRLLGKYAHCRTVVLLVDTGSLADVDRYLSGMTDADLYVVSNVSTGLALEVGASIAANEDLRPVLDACTDACAPRYRVITGTRGEGAIVFCSETGPDAADKVRRLFESSLPRETSVQLVTGDYADLARNGADSLLLSRYDVRAIVGTVDPGIEGVPFVPLDELLFEGSSEQIDRALAADLGREGIRELHANLLKNLTLSNVIESITILNPEALFAEVDRAIRRLEEHSAEKITARMTTGLYVHLCCLVERLVTRTPIECYPDEEAFVREHAEFVAQFRESFADICRRYRVEVPVSEIAYVYAYIRGMSDTQAMLAGGGAGEDE</sequence>
<dbReference type="GO" id="GO:0016020">
    <property type="term" value="C:membrane"/>
    <property type="evidence" value="ECO:0007669"/>
    <property type="project" value="InterPro"/>
</dbReference>
<dbReference type="GO" id="GO:0009401">
    <property type="term" value="P:phosphoenolpyruvate-dependent sugar phosphotransferase system"/>
    <property type="evidence" value="ECO:0007669"/>
    <property type="project" value="InterPro"/>
</dbReference>
<evidence type="ECO:0000256" key="3">
    <source>
        <dbReference type="ARBA" id="ARBA00022840"/>
    </source>
</evidence>
<dbReference type="PANTHER" id="PTHR32071:SF38">
    <property type="entry name" value="PSP OPERON TRANSCRIPTIONAL ACTIVATOR"/>
    <property type="match status" value="1"/>
</dbReference>
<dbReference type="Gene3D" id="3.40.50.300">
    <property type="entry name" value="P-loop containing nucleotide triphosphate hydrolases"/>
    <property type="match status" value="1"/>
</dbReference>
<feature type="domain" description="PRD" evidence="7">
    <location>
        <begin position="800"/>
        <end position="906"/>
    </location>
</feature>
<dbReference type="EMBL" id="DXBM01000009">
    <property type="protein sequence ID" value="HIZ45478.1"/>
    <property type="molecule type" value="Genomic_DNA"/>
</dbReference>
<dbReference type="PROSITE" id="PS50045">
    <property type="entry name" value="SIGMA54_INTERACT_4"/>
    <property type="match status" value="1"/>
</dbReference>